<keyword evidence="2" id="KW-1185">Reference proteome</keyword>
<dbReference type="Gene3D" id="3.10.310.70">
    <property type="match status" value="1"/>
</dbReference>
<dbReference type="Proteomes" id="UP000243416">
    <property type="component" value="Unassembled WGS sequence"/>
</dbReference>
<evidence type="ECO:0000313" key="1">
    <source>
        <dbReference type="EMBL" id="KYC28872.1"/>
    </source>
</evidence>
<proteinExistence type="predicted"/>
<dbReference type="InterPro" id="IPR011059">
    <property type="entry name" value="Metal-dep_hydrolase_composite"/>
</dbReference>
<dbReference type="RefSeq" id="WP_067171324.1">
    <property type="nucleotide sequence ID" value="NZ_LFZK01000003.1"/>
</dbReference>
<sequence length="497" mass="52290">MLIRNAEIDFIHAAARRVDVRIAGGRIAELAAAGSLPPRVDEAVLDAGGAALLPGLHDHHLHLAALAVALDSLPCGPPQVTTAAALAEALQARAATTAEHEWIRGIGYHESVAGEIDRIWLDRVVPRHPVRIQQRSGRLWIVNSAALALLLADAAPPPGLAYRAGRILDADDWLRGRSPSSRGFPSLARVGRLLAAHGITGVTETTAHNDLAQYRHFVAARAAGELAQDVLVMGDASLDALTDTANAADTTMETGIGVRRGPLKLHLHEHALPDFDVTVAAIARSHAAGRAVAAHCVTLAELVFALGVLEAAGAHPGDRIEHAAIAPPEVLPLLRARGVTVVSQPNFIFERGDTYLREVPAADRPWLYRLRGLLDAGIPLAGGVDAPFGQVDPWAAMQAAVERRSRHGAVLGAVEALAPEAALALFLAPLAAPGAAPRRIEVGATADLCLLDRPWAAARGNLAAVRVAATLKLGRLIHAAAENRTEAYLRPCDNPQS</sequence>
<dbReference type="PANTHER" id="PTHR22642">
    <property type="entry name" value="IMIDAZOLONEPROPIONASE"/>
    <property type="match status" value="1"/>
</dbReference>
<reference evidence="1 2" key="1">
    <citation type="journal article" date="2016" name="ISME J.">
        <title>Integrated multi-omics analyses reveal the biochemical mechanisms and phylogenetic relevance of anaerobic androgen biodegradation in the environment.</title>
        <authorList>
            <person name="Yang F.C."/>
            <person name="Chen Y.L."/>
            <person name="Tang S.L."/>
            <person name="Yu C.P."/>
            <person name="Wang P.H."/>
            <person name="Ismail W."/>
            <person name="Wang C.H."/>
            <person name="Ding J.Y."/>
            <person name="Yang C.Y."/>
            <person name="Yang C.Y."/>
            <person name="Chiang Y.R."/>
        </authorList>
    </citation>
    <scope>NUCLEOTIDE SEQUENCE [LARGE SCALE GENOMIC DNA]</scope>
    <source>
        <strain evidence="1 2">DSM 13999</strain>
    </source>
</reference>
<dbReference type="OrthoDB" id="9031471at2"/>
<organism evidence="1 2">
    <name type="scientific">Sterolibacterium denitrificans</name>
    <dbReference type="NCBI Taxonomy" id="157592"/>
    <lineage>
        <taxon>Bacteria</taxon>
        <taxon>Pseudomonadati</taxon>
        <taxon>Pseudomonadota</taxon>
        <taxon>Betaproteobacteria</taxon>
        <taxon>Nitrosomonadales</taxon>
        <taxon>Sterolibacteriaceae</taxon>
        <taxon>Sterolibacterium</taxon>
    </lineage>
</organism>
<gene>
    <name evidence="1" type="ORF">ACY05_04160</name>
</gene>
<dbReference type="Gene3D" id="3.20.20.140">
    <property type="entry name" value="Metal-dependent hydrolases"/>
    <property type="match status" value="2"/>
</dbReference>
<evidence type="ECO:0000313" key="2">
    <source>
        <dbReference type="Proteomes" id="UP000243416"/>
    </source>
</evidence>
<dbReference type="InterPro" id="IPR013108">
    <property type="entry name" value="Amidohydro_3"/>
</dbReference>
<dbReference type="PANTHER" id="PTHR22642:SF2">
    <property type="entry name" value="PROTEIN LONG AFTER FAR-RED 3"/>
    <property type="match status" value="1"/>
</dbReference>
<dbReference type="Gene3D" id="2.30.40.10">
    <property type="entry name" value="Urease, subunit C, domain 1"/>
    <property type="match status" value="2"/>
</dbReference>
<dbReference type="AlphaFoldDB" id="A0A656Z750"/>
<dbReference type="InterPro" id="IPR032466">
    <property type="entry name" value="Metal_Hydrolase"/>
</dbReference>
<dbReference type="SUPFAM" id="SSF51338">
    <property type="entry name" value="Composite domain of metallo-dependent hydrolases"/>
    <property type="match status" value="1"/>
</dbReference>
<dbReference type="Pfam" id="PF07969">
    <property type="entry name" value="Amidohydro_3"/>
    <property type="match status" value="1"/>
</dbReference>
<comment type="caution">
    <text evidence="1">The sequence shown here is derived from an EMBL/GenBank/DDBJ whole genome shotgun (WGS) entry which is preliminary data.</text>
</comment>
<protein>
    <submittedName>
        <fullName evidence="1">Uncharacterized protein</fullName>
    </submittedName>
</protein>
<accession>A0A656Z750</accession>
<dbReference type="SUPFAM" id="SSF51556">
    <property type="entry name" value="Metallo-dependent hydrolases"/>
    <property type="match status" value="1"/>
</dbReference>
<dbReference type="GO" id="GO:0016810">
    <property type="term" value="F:hydrolase activity, acting on carbon-nitrogen (but not peptide) bonds"/>
    <property type="evidence" value="ECO:0007669"/>
    <property type="project" value="InterPro"/>
</dbReference>
<dbReference type="EMBL" id="LFZK01000003">
    <property type="protein sequence ID" value="KYC28872.1"/>
    <property type="molecule type" value="Genomic_DNA"/>
</dbReference>
<name>A0A656Z750_9PROT</name>